<keyword evidence="2" id="KW-0238">DNA-binding</keyword>
<evidence type="ECO:0000256" key="1">
    <source>
        <dbReference type="ARBA" id="ARBA00023015"/>
    </source>
</evidence>
<keyword evidence="8" id="KW-1185">Reference proteome</keyword>
<comment type="caution">
    <text evidence="7">The sequence shown here is derived from an EMBL/GenBank/DDBJ whole genome shotgun (WGS) entry which is preliminary data.</text>
</comment>
<sequence>MALIDSTKVYDSELMRALRGKHEELRPALKKVSTFLQANPYRSATLNIEELAGATGTSTAAVNRLANAIGLNGFTGLRFALMENLLAVVSAADVIEGRLKQAPETGFDLEQQISLSKHHLDNVTRMNDNQTFEEMALRLARSQNVFVVGFGNSFHIAAMAAAGLSPFCAGAHCVTLDGGLEGSAYRLSGITRNDTLLAIALPAYTRDTIRLAEYAKSREACVLSVTDCPASPLVQVSTLSLFIPPHHPVLPNSKVGLMAAMEALLAQVQLLKPAANEGRPSLPDWEPDRGSLPPSLPGLPRSNTPRKNDDAR</sequence>
<dbReference type="AlphaFoldDB" id="A0A7X1G2T8"/>
<evidence type="ECO:0000259" key="5">
    <source>
        <dbReference type="PROSITE" id="PS51071"/>
    </source>
</evidence>
<dbReference type="InterPro" id="IPR001347">
    <property type="entry name" value="SIS_dom"/>
</dbReference>
<dbReference type="PANTHER" id="PTHR30514">
    <property type="entry name" value="GLUCOKINASE"/>
    <property type="match status" value="1"/>
</dbReference>
<keyword evidence="3" id="KW-0804">Transcription</keyword>
<feature type="region of interest" description="Disordered" evidence="4">
    <location>
        <begin position="276"/>
        <end position="312"/>
    </location>
</feature>
<dbReference type="SUPFAM" id="SSF46689">
    <property type="entry name" value="Homeodomain-like"/>
    <property type="match status" value="1"/>
</dbReference>
<dbReference type="Pfam" id="PF01418">
    <property type="entry name" value="HTH_6"/>
    <property type="match status" value="1"/>
</dbReference>
<reference evidence="7 8" key="1">
    <citation type="submission" date="2020-08" db="EMBL/GenBank/DDBJ databases">
        <title>Pseudomonas sp. nov.</title>
        <authorList>
            <person name="Gieschler S."/>
            <person name="Fiedler G."/>
            <person name="Brinks E."/>
            <person name="Boehnlein C."/>
            <person name="Franz C.M.A.P."/>
            <person name="Kabisch J."/>
        </authorList>
    </citation>
    <scope>NUCLEOTIDE SEQUENCE [LARGE SCALE GENOMIC DNA]</scope>
    <source>
        <strain evidence="7 8">MBT-2</strain>
    </source>
</reference>
<feature type="domain" description="SIS" evidence="6">
    <location>
        <begin position="135"/>
        <end position="274"/>
    </location>
</feature>
<feature type="compositionally biased region" description="Low complexity" evidence="4">
    <location>
        <begin position="290"/>
        <end position="302"/>
    </location>
</feature>
<evidence type="ECO:0000256" key="3">
    <source>
        <dbReference type="ARBA" id="ARBA00023163"/>
    </source>
</evidence>
<dbReference type="GO" id="GO:1901135">
    <property type="term" value="P:carbohydrate derivative metabolic process"/>
    <property type="evidence" value="ECO:0007669"/>
    <property type="project" value="InterPro"/>
</dbReference>
<dbReference type="Pfam" id="PF01380">
    <property type="entry name" value="SIS"/>
    <property type="match status" value="1"/>
</dbReference>
<dbReference type="PROSITE" id="PS51071">
    <property type="entry name" value="HTH_RPIR"/>
    <property type="match status" value="1"/>
</dbReference>
<dbReference type="GO" id="GO:0097367">
    <property type="term" value="F:carbohydrate derivative binding"/>
    <property type="evidence" value="ECO:0007669"/>
    <property type="project" value="InterPro"/>
</dbReference>
<dbReference type="EMBL" id="JACMYH010000001">
    <property type="protein sequence ID" value="MBC2677451.1"/>
    <property type="molecule type" value="Genomic_DNA"/>
</dbReference>
<evidence type="ECO:0000256" key="4">
    <source>
        <dbReference type="SAM" id="MobiDB-lite"/>
    </source>
</evidence>
<proteinExistence type="predicted"/>
<dbReference type="Gene3D" id="1.10.10.10">
    <property type="entry name" value="Winged helix-like DNA-binding domain superfamily/Winged helix DNA-binding domain"/>
    <property type="match status" value="1"/>
</dbReference>
<evidence type="ECO:0000313" key="7">
    <source>
        <dbReference type="EMBL" id="MBC2677451.1"/>
    </source>
</evidence>
<protein>
    <submittedName>
        <fullName evidence="7">MurR/RpiR family transcriptional regulator</fullName>
    </submittedName>
</protein>
<dbReference type="GO" id="GO:0003677">
    <property type="term" value="F:DNA binding"/>
    <property type="evidence" value="ECO:0007669"/>
    <property type="project" value="UniProtKB-KW"/>
</dbReference>
<organism evidence="7 8">
    <name type="scientific">Pseudomonas baltica</name>
    <dbReference type="NCBI Taxonomy" id="2762576"/>
    <lineage>
        <taxon>Bacteria</taxon>
        <taxon>Pseudomonadati</taxon>
        <taxon>Pseudomonadota</taxon>
        <taxon>Gammaproteobacteria</taxon>
        <taxon>Pseudomonadales</taxon>
        <taxon>Pseudomonadaceae</taxon>
        <taxon>Pseudomonas</taxon>
    </lineage>
</organism>
<name>A0A7X1G2T8_9PSED</name>
<dbReference type="InterPro" id="IPR046348">
    <property type="entry name" value="SIS_dom_sf"/>
</dbReference>
<dbReference type="RefSeq" id="WP_185793457.1">
    <property type="nucleotide sequence ID" value="NZ_JACMYH010000001.1"/>
</dbReference>
<evidence type="ECO:0000256" key="2">
    <source>
        <dbReference type="ARBA" id="ARBA00023125"/>
    </source>
</evidence>
<dbReference type="InterPro" id="IPR047640">
    <property type="entry name" value="RpiR-like"/>
</dbReference>
<accession>A0A7X1G2T8</accession>
<feature type="domain" description="HTH rpiR-type" evidence="5">
    <location>
        <begin position="12"/>
        <end position="88"/>
    </location>
</feature>
<dbReference type="PROSITE" id="PS51464">
    <property type="entry name" value="SIS"/>
    <property type="match status" value="1"/>
</dbReference>
<dbReference type="Proteomes" id="UP000546173">
    <property type="component" value="Unassembled WGS sequence"/>
</dbReference>
<keyword evidence="1" id="KW-0805">Transcription regulation</keyword>
<dbReference type="GO" id="GO:0003700">
    <property type="term" value="F:DNA-binding transcription factor activity"/>
    <property type="evidence" value="ECO:0007669"/>
    <property type="project" value="InterPro"/>
</dbReference>
<dbReference type="CDD" id="cd05013">
    <property type="entry name" value="SIS_RpiR"/>
    <property type="match status" value="1"/>
</dbReference>
<dbReference type="InterPro" id="IPR035472">
    <property type="entry name" value="RpiR-like_SIS"/>
</dbReference>
<dbReference type="Gene3D" id="3.40.50.10490">
    <property type="entry name" value="Glucose-6-phosphate isomerase like protein, domain 1"/>
    <property type="match status" value="1"/>
</dbReference>
<dbReference type="InterPro" id="IPR000281">
    <property type="entry name" value="HTH_RpiR"/>
</dbReference>
<gene>
    <name evidence="7" type="ORF">H7993_03520</name>
</gene>
<dbReference type="SUPFAM" id="SSF53697">
    <property type="entry name" value="SIS domain"/>
    <property type="match status" value="1"/>
</dbReference>
<evidence type="ECO:0000259" key="6">
    <source>
        <dbReference type="PROSITE" id="PS51464"/>
    </source>
</evidence>
<dbReference type="InterPro" id="IPR036388">
    <property type="entry name" value="WH-like_DNA-bd_sf"/>
</dbReference>
<evidence type="ECO:0000313" key="8">
    <source>
        <dbReference type="Proteomes" id="UP000546173"/>
    </source>
</evidence>
<dbReference type="InterPro" id="IPR009057">
    <property type="entry name" value="Homeodomain-like_sf"/>
</dbReference>
<dbReference type="PANTHER" id="PTHR30514:SF18">
    <property type="entry name" value="RPIR-FAMILY TRANSCRIPTIONAL REGULATOR"/>
    <property type="match status" value="1"/>
</dbReference>